<proteinExistence type="predicted"/>
<dbReference type="FunFam" id="3.30.70.270:FF:000020">
    <property type="entry name" value="Transposon Tf2-6 polyprotein-like Protein"/>
    <property type="match status" value="1"/>
</dbReference>
<dbReference type="Gene3D" id="2.40.70.10">
    <property type="entry name" value="Acid Proteases"/>
    <property type="match status" value="1"/>
</dbReference>
<dbReference type="InterPro" id="IPR036397">
    <property type="entry name" value="RNaseH_sf"/>
</dbReference>
<dbReference type="FunFam" id="3.10.10.10:FF:000007">
    <property type="entry name" value="Retrovirus-related Pol polyprotein from transposon 17.6-like Protein"/>
    <property type="match status" value="1"/>
</dbReference>
<evidence type="ECO:0000256" key="2">
    <source>
        <dbReference type="ARBA" id="ARBA00022679"/>
    </source>
</evidence>
<sequence length="1347" mass="154992">MVQTRIEERLECIDQEIAGMKKELSKVSVIEVSLNEIAKSIDLMRLQSKKQQQLLFTIIETSSKERSMMSGQATEPTVKEFEKAKGKESDASSSRMIESDRNFRADGSERRNDSDDSFPDRNKFKKIEMPIFTGEDPDSWLFRAERSQEERDKFTSWSNMKERLLVRFRSNKDGTLSGQFLRIKQESTVEEYINLFDKMVAPVNDLPERVIEDTFMNGLLPWVRSEVVFYRPKGLAEMMEVAQIVENREIVRTEAKLNGYSGGRMTGQIGSNGKATSGGVAGESKSNTSFPIRTITLRSSAPTENRREGTYKRLPDAEFQSRKEKGLCFRCNEKYSADHKCRLKEQRELRMFVVTEGREEYEIVEEEKEEKELGRIEVNEDITIVVELSINSVVGLNDPGTMKVRGKLLGEEVIILIDCGATHNFVSEKLVKKLILPIKETSHYGVILGSGAAVQGKGICEKLEVQLNGWKIVEDFLPLELGGVDVILGMQWLYSLGVTTVDWKNLSLSFVAEGKEVNIKGDPSLTRARISLKYMMKNWEEKDSKFLIECRSLQVGAVEGDECCLLNTEGKGLTSSIIKQFQDVFEWPKKLPPRREIEHHIHMKEGTNLINVRPYRYGFHQKEEMEKLIQEMLNSGVIRPSIDPYSSPMLLVKKKDGSWRFCVDYRAVNNATIPDKFPIPVVEELFDELCGATLFSKINLKSGYHQIRMADEDVEKTAFRTHEGHYEFLVMPFGLTNASTTFQALMNTIFKPFLRKFVLVFFDDILVYSRNEEEHALHLRKVLAVLRQHELYANQKKCHFAQEKIEYLGHVISGEGVAVDPEKIKVISDWPQPTNVKETRGFLGLTGYYRRFVRNYGTIAAPLTQLLKKGGFNWTEETTLAFDRLKSAMMSLPVLALLDFTKQFEIEADASGYGIGVVLVQDKRPVAYYSHTLALRDRGRPVYERELMAVVLAVQRWHPYLLIGRFRVKTDQKALKFLLDQRIIQPQYQKWIAKLLGYSFEVVYKPGVENRAADALSRKPEEVQLFGLSIPVTVDLDVIKREVFQDSKYMKIIRQIEQGEELQVNSYALQKGLLMYKNRLNSSRVVLGRDEKHCEECLTCQRNKTLALSPAGLLVLLEIPQAIWSDISMDFVEGLPKSSGYEEIVRLHGFPLSIVSNRDKVFLSQFWTELFRLSGTKLNKSTAYHPQSDGQTEVVNREYWYNTTFQRSIGMTPFQVVYARQPPTIVSYGSSPSKNSTVEEMLQERDIILLRKMVGQHEDTQPTIQFLDENYTWKSEPEEAIEYRKTGAEQWEVLVCWRGLPKYEASWESYEEMKEKYPTFHLEDKVNLKGESNVRPLIRQVYSRRKK</sequence>
<dbReference type="Gene3D" id="3.30.70.270">
    <property type="match status" value="2"/>
</dbReference>
<evidence type="ECO:0000256" key="7">
    <source>
        <dbReference type="ARBA" id="ARBA00022918"/>
    </source>
</evidence>
<dbReference type="InterPro" id="IPR016197">
    <property type="entry name" value="Chromo-like_dom_sf"/>
</dbReference>
<dbReference type="CDD" id="cd09274">
    <property type="entry name" value="RNase_HI_RT_Ty3"/>
    <property type="match status" value="1"/>
</dbReference>
<evidence type="ECO:0000259" key="10">
    <source>
        <dbReference type="PROSITE" id="PS50013"/>
    </source>
</evidence>
<dbReference type="SUPFAM" id="SSF54160">
    <property type="entry name" value="Chromo domain-like"/>
    <property type="match status" value="1"/>
</dbReference>
<dbReference type="InterPro" id="IPR041577">
    <property type="entry name" value="RT_RNaseH_2"/>
</dbReference>
<dbReference type="InterPro" id="IPR000477">
    <property type="entry name" value="RT_dom"/>
</dbReference>
<dbReference type="InterPro" id="IPR043502">
    <property type="entry name" value="DNA/RNA_pol_sf"/>
</dbReference>
<dbReference type="Pfam" id="PF17919">
    <property type="entry name" value="RT_RNaseH_2"/>
    <property type="match status" value="1"/>
</dbReference>
<evidence type="ECO:0000256" key="1">
    <source>
        <dbReference type="ARBA" id="ARBA00022670"/>
    </source>
</evidence>
<dbReference type="EMBL" id="SSTD01016718">
    <property type="protein sequence ID" value="TYK00651.1"/>
    <property type="molecule type" value="Genomic_DNA"/>
</dbReference>
<dbReference type="SUPFAM" id="SSF53098">
    <property type="entry name" value="Ribonuclease H-like"/>
    <property type="match status" value="1"/>
</dbReference>
<dbReference type="CDD" id="cd01647">
    <property type="entry name" value="RT_LTR"/>
    <property type="match status" value="1"/>
</dbReference>
<evidence type="ECO:0000256" key="5">
    <source>
        <dbReference type="ARBA" id="ARBA00022759"/>
    </source>
</evidence>
<feature type="domain" description="Chromo" evidence="10">
    <location>
        <begin position="1275"/>
        <end position="1347"/>
    </location>
</feature>
<dbReference type="PROSITE" id="PS50013">
    <property type="entry name" value="CHROMO_2"/>
    <property type="match status" value="1"/>
</dbReference>
<keyword evidence="3" id="KW-0548">Nucleotidyltransferase</keyword>
<evidence type="ECO:0000256" key="6">
    <source>
        <dbReference type="ARBA" id="ARBA00022801"/>
    </source>
</evidence>
<dbReference type="GO" id="GO:0003964">
    <property type="term" value="F:RNA-directed DNA polymerase activity"/>
    <property type="evidence" value="ECO:0007669"/>
    <property type="project" value="UniProtKB-KW"/>
</dbReference>
<dbReference type="InterPro" id="IPR043128">
    <property type="entry name" value="Rev_trsase/Diguanyl_cyclase"/>
</dbReference>
<dbReference type="PANTHER" id="PTHR37984">
    <property type="entry name" value="PROTEIN CBG26694"/>
    <property type="match status" value="1"/>
</dbReference>
<dbReference type="PROSITE" id="PS50878">
    <property type="entry name" value="RT_POL"/>
    <property type="match status" value="1"/>
</dbReference>
<keyword evidence="2" id="KW-0808">Transferase</keyword>
<keyword evidence="1" id="KW-0645">Protease</keyword>
<dbReference type="Pfam" id="PF03732">
    <property type="entry name" value="Retrotrans_gag"/>
    <property type="match status" value="1"/>
</dbReference>
<keyword evidence="6" id="KW-0378">Hydrolase</keyword>
<dbReference type="OrthoDB" id="2013610at2759"/>
<dbReference type="InterPro" id="IPR005162">
    <property type="entry name" value="Retrotrans_gag_dom"/>
</dbReference>
<feature type="domain" description="Reverse transcriptase" evidence="11">
    <location>
        <begin position="633"/>
        <end position="812"/>
    </location>
</feature>
<feature type="compositionally biased region" description="Basic and acidic residues" evidence="9">
    <location>
        <begin position="77"/>
        <end position="90"/>
    </location>
</feature>
<evidence type="ECO:0000256" key="8">
    <source>
        <dbReference type="ARBA" id="ARBA00023268"/>
    </source>
</evidence>
<keyword evidence="8" id="KW-0511">Multifunctional enzyme</keyword>
<dbReference type="PANTHER" id="PTHR37984:SF5">
    <property type="entry name" value="PROTEIN NYNRIN-LIKE"/>
    <property type="match status" value="1"/>
</dbReference>
<dbReference type="Proteomes" id="UP000321393">
    <property type="component" value="Unassembled WGS sequence"/>
</dbReference>
<dbReference type="GO" id="GO:0004519">
    <property type="term" value="F:endonuclease activity"/>
    <property type="evidence" value="ECO:0007669"/>
    <property type="project" value="UniProtKB-KW"/>
</dbReference>
<comment type="caution">
    <text evidence="13">The sequence shown here is derived from an EMBL/GenBank/DDBJ whole genome shotgun (WGS) entry which is preliminary data.</text>
</comment>
<dbReference type="InterPro" id="IPR000953">
    <property type="entry name" value="Chromo/chromo_shadow_dom"/>
</dbReference>
<name>A0A5D3BLF5_CUCMM</name>
<gene>
    <name evidence="13" type="ORF">E5676_scaffold169G002730</name>
    <name evidence="12" type="ORF">E6C27_scaffold64G002710</name>
</gene>
<dbReference type="GO" id="GO:0008233">
    <property type="term" value="F:peptidase activity"/>
    <property type="evidence" value="ECO:0007669"/>
    <property type="project" value="UniProtKB-KW"/>
</dbReference>
<dbReference type="EMBL" id="SSTE01018412">
    <property type="protein sequence ID" value="KAA0039461.1"/>
    <property type="molecule type" value="Genomic_DNA"/>
</dbReference>
<dbReference type="SUPFAM" id="SSF56672">
    <property type="entry name" value="DNA/RNA polymerases"/>
    <property type="match status" value="1"/>
</dbReference>
<feature type="compositionally biased region" description="Basic and acidic residues" evidence="9">
    <location>
        <begin position="97"/>
        <end position="121"/>
    </location>
</feature>
<evidence type="ECO:0000313" key="12">
    <source>
        <dbReference type="EMBL" id="KAA0039461.1"/>
    </source>
</evidence>
<dbReference type="Gene3D" id="3.10.10.10">
    <property type="entry name" value="HIV Type 1 Reverse Transcriptase, subunit A, domain 1"/>
    <property type="match status" value="1"/>
</dbReference>
<dbReference type="InterPro" id="IPR021109">
    <property type="entry name" value="Peptidase_aspartic_dom_sf"/>
</dbReference>
<dbReference type="InterPro" id="IPR050951">
    <property type="entry name" value="Retrovirus_Pol_polyprotein"/>
</dbReference>
<feature type="region of interest" description="Disordered" evidence="9">
    <location>
        <begin position="268"/>
        <end position="287"/>
    </location>
</feature>
<evidence type="ECO:0000313" key="15">
    <source>
        <dbReference type="Proteomes" id="UP000321947"/>
    </source>
</evidence>
<dbReference type="Pfam" id="PF00078">
    <property type="entry name" value="RVT_1"/>
    <property type="match status" value="1"/>
</dbReference>
<evidence type="ECO:0000313" key="13">
    <source>
        <dbReference type="EMBL" id="TYK00651.1"/>
    </source>
</evidence>
<dbReference type="InterPro" id="IPR012337">
    <property type="entry name" value="RNaseH-like_sf"/>
</dbReference>
<evidence type="ECO:0000313" key="14">
    <source>
        <dbReference type="Proteomes" id="UP000321393"/>
    </source>
</evidence>
<dbReference type="Proteomes" id="UP000321947">
    <property type="component" value="Unassembled WGS sequence"/>
</dbReference>
<dbReference type="GO" id="GO:0003676">
    <property type="term" value="F:nucleic acid binding"/>
    <property type="evidence" value="ECO:0007669"/>
    <property type="project" value="InterPro"/>
</dbReference>
<evidence type="ECO:0000256" key="3">
    <source>
        <dbReference type="ARBA" id="ARBA00022695"/>
    </source>
</evidence>
<dbReference type="CDD" id="cd00303">
    <property type="entry name" value="retropepsin_like"/>
    <property type="match status" value="1"/>
</dbReference>
<organism evidence="13 15">
    <name type="scientific">Cucumis melo var. makuwa</name>
    <name type="common">Oriental melon</name>
    <dbReference type="NCBI Taxonomy" id="1194695"/>
    <lineage>
        <taxon>Eukaryota</taxon>
        <taxon>Viridiplantae</taxon>
        <taxon>Streptophyta</taxon>
        <taxon>Embryophyta</taxon>
        <taxon>Tracheophyta</taxon>
        <taxon>Spermatophyta</taxon>
        <taxon>Magnoliopsida</taxon>
        <taxon>eudicotyledons</taxon>
        <taxon>Gunneridae</taxon>
        <taxon>Pentapetalae</taxon>
        <taxon>rosids</taxon>
        <taxon>fabids</taxon>
        <taxon>Cucurbitales</taxon>
        <taxon>Cucurbitaceae</taxon>
        <taxon>Benincaseae</taxon>
        <taxon>Cucumis</taxon>
    </lineage>
</organism>
<evidence type="ECO:0000256" key="9">
    <source>
        <dbReference type="SAM" id="MobiDB-lite"/>
    </source>
</evidence>
<keyword evidence="4" id="KW-0540">Nuclease</keyword>
<dbReference type="Pfam" id="PF08284">
    <property type="entry name" value="RVP_2"/>
    <property type="match status" value="1"/>
</dbReference>
<keyword evidence="5" id="KW-0255">Endonuclease</keyword>
<evidence type="ECO:0000256" key="4">
    <source>
        <dbReference type="ARBA" id="ARBA00022722"/>
    </source>
</evidence>
<accession>A0A5D3BLF5</accession>
<dbReference type="GO" id="GO:0006508">
    <property type="term" value="P:proteolysis"/>
    <property type="evidence" value="ECO:0007669"/>
    <property type="project" value="UniProtKB-KW"/>
</dbReference>
<keyword evidence="7" id="KW-0695">RNA-directed DNA polymerase</keyword>
<dbReference type="Gene3D" id="3.30.420.10">
    <property type="entry name" value="Ribonuclease H-like superfamily/Ribonuclease H"/>
    <property type="match status" value="1"/>
</dbReference>
<feature type="region of interest" description="Disordered" evidence="9">
    <location>
        <begin position="65"/>
        <end position="121"/>
    </location>
</feature>
<reference evidence="14 15" key="1">
    <citation type="submission" date="2019-08" db="EMBL/GenBank/DDBJ databases">
        <title>Draft genome sequences of two oriental melons (Cucumis melo L. var makuwa).</title>
        <authorList>
            <person name="Kwon S.-Y."/>
        </authorList>
    </citation>
    <scope>NUCLEOTIDE SEQUENCE [LARGE SCALE GENOMIC DNA]</scope>
    <source>
        <strain evidence="15">cv. Chang Bougi</strain>
        <strain evidence="14">cv. SW 3</strain>
        <tissue evidence="13">Leaf</tissue>
    </source>
</reference>
<dbReference type="SUPFAM" id="SSF50630">
    <property type="entry name" value="Acid proteases"/>
    <property type="match status" value="1"/>
</dbReference>
<evidence type="ECO:0000259" key="11">
    <source>
        <dbReference type="PROSITE" id="PS50878"/>
    </source>
</evidence>
<protein>
    <submittedName>
        <fullName evidence="13">Ty3/gypsy retrotransposon protein</fullName>
    </submittedName>
</protein>